<reference evidence="13 14" key="1">
    <citation type="submission" date="2017-07" db="EMBL/GenBank/DDBJ databases">
        <title>Leptospira spp. isolated from tropical soils.</title>
        <authorList>
            <person name="Thibeaux R."/>
            <person name="Iraola G."/>
            <person name="Ferres I."/>
            <person name="Bierque E."/>
            <person name="Girault D."/>
            <person name="Soupe-Gilbert M.-E."/>
            <person name="Picardeau M."/>
            <person name="Goarant C."/>
        </authorList>
    </citation>
    <scope>NUCLEOTIDE SEQUENCE [LARGE SCALE GENOMIC DNA]</scope>
    <source>
        <strain evidence="12 14">FH1-B-B1</strain>
        <strain evidence="11 13">FH1-B-C1</strain>
    </source>
</reference>
<dbReference type="InterPro" id="IPR036876">
    <property type="entry name" value="UVR_dom_sf"/>
</dbReference>
<evidence type="ECO:0000313" key="14">
    <source>
        <dbReference type="Proteomes" id="UP000231990"/>
    </source>
</evidence>
<dbReference type="RefSeq" id="WP_100714001.1">
    <property type="nucleotide sequence ID" value="NZ_NPDY01000009.1"/>
</dbReference>
<dbReference type="InterPro" id="IPR010994">
    <property type="entry name" value="RuvA_2-like"/>
</dbReference>
<evidence type="ECO:0000259" key="9">
    <source>
        <dbReference type="PROSITE" id="PS50164"/>
    </source>
</evidence>
<dbReference type="SUPFAM" id="SSF47781">
    <property type="entry name" value="RuvA domain 2-like"/>
    <property type="match status" value="1"/>
</dbReference>
<dbReference type="InterPro" id="IPR050066">
    <property type="entry name" value="UvrABC_protein_C"/>
</dbReference>
<sequence length="613" mass="70500">MSEVLNHTLIVEKIKNLTGSPGCYLWKNQEGEIIYVGKAKELDKRIRSYLKTTHPDLKTQCLRREIFDLDWIATSTEREALILEATLIKKHTPRFNVRLKDDKKYPYLCVSFSEPYPMIYVTRTLKDNGDRYFGPYTDVKTTRETLDIIHRIFPIRKTVQSLPLPRPRRPCLNFHMGRCLGPCQGNVPEDEYNVIVNQIVQFLEGKKEALITELTKRMAENSENMEYEKAARYRDMLEKLQKFRQKQTVVSLEGGDEDVVAFARKQDEGQVIVMEVRGGMLDNKKSFPIQGVENSSDEEILTSFFRDYYMNASLIPASILMASSVKDEADAILDFLQEKTGFRPKLKFPRMGEKRSLLKIAEKNAELSLTERLLATQYKDQTPALKEIQELFHLKEPPHIIECYDISHFQGSQPVASGVMFVEGKPFKQGYRKYNIRGYEGINDPGMMHEVIARRLQRITNEELTVPDLIVIDGGYTQLTKACEAALEAGLNKLPMVGLAKKREEIYFPGETNPYTFDMNSPGMKLLRRIRDEAHRFGVEHHRSRRNRAALNSLIQDVSDIGLKRSKLLLRAFSGKKKIEEASIEELKQVSGIGASLAERIHSHFKQRTSKPE</sequence>
<dbReference type="EMBL" id="NPDZ01000011">
    <property type="protein sequence ID" value="PJZ72264.1"/>
    <property type="molecule type" value="Genomic_DNA"/>
</dbReference>
<dbReference type="Pfam" id="PF02151">
    <property type="entry name" value="UVR"/>
    <property type="match status" value="1"/>
</dbReference>
<evidence type="ECO:0000256" key="6">
    <source>
        <dbReference type="ARBA" id="ARBA00023236"/>
    </source>
</evidence>
<comment type="subunit">
    <text evidence="7">Interacts with UvrB in an incision complex.</text>
</comment>
<dbReference type="OrthoDB" id="9804933at2"/>
<keyword evidence="4 7" id="KW-0267">Excision nuclease</keyword>
<dbReference type="Gene3D" id="3.30.420.340">
    <property type="entry name" value="UvrC, RNAse H endonuclease domain"/>
    <property type="match status" value="1"/>
</dbReference>
<evidence type="ECO:0000256" key="7">
    <source>
        <dbReference type="HAMAP-Rule" id="MF_00203"/>
    </source>
</evidence>
<keyword evidence="1 7" id="KW-0963">Cytoplasm</keyword>
<dbReference type="SMART" id="SM00465">
    <property type="entry name" value="GIYc"/>
    <property type="match status" value="1"/>
</dbReference>
<gene>
    <name evidence="7" type="primary">uvrC</name>
    <name evidence="11" type="ORF">CH360_10515</name>
    <name evidence="12" type="ORF">CH373_15175</name>
</gene>
<dbReference type="PROSITE" id="PS50165">
    <property type="entry name" value="UVRC"/>
    <property type="match status" value="1"/>
</dbReference>
<feature type="domain" description="GIY-YIG" evidence="9">
    <location>
        <begin position="19"/>
        <end position="97"/>
    </location>
</feature>
<dbReference type="GO" id="GO:0009381">
    <property type="term" value="F:excinuclease ABC activity"/>
    <property type="evidence" value="ECO:0007669"/>
    <property type="project" value="UniProtKB-UniRule"/>
</dbReference>
<comment type="similarity">
    <text evidence="7">Belongs to the UvrC family.</text>
</comment>
<keyword evidence="5 7" id="KW-0234">DNA repair</keyword>
<feature type="domain" description="UVR" evidence="8">
    <location>
        <begin position="208"/>
        <end position="243"/>
    </location>
</feature>
<dbReference type="Proteomes" id="UP000231962">
    <property type="component" value="Unassembled WGS sequence"/>
</dbReference>
<comment type="function">
    <text evidence="7">The UvrABC repair system catalyzes the recognition and processing of DNA lesions. UvrC both incises the 5' and 3' sides of the lesion. The N-terminal half is responsible for the 3' incision and the C-terminal half is responsible for the 5' incision.</text>
</comment>
<dbReference type="Gene3D" id="4.10.860.10">
    <property type="entry name" value="UVR domain"/>
    <property type="match status" value="1"/>
</dbReference>
<dbReference type="GO" id="GO:0005737">
    <property type="term" value="C:cytoplasm"/>
    <property type="evidence" value="ECO:0007669"/>
    <property type="project" value="UniProtKB-SubCell"/>
</dbReference>
<proteinExistence type="inferred from homology"/>
<feature type="domain" description="UvrC family homology region profile" evidence="10">
    <location>
        <begin position="259"/>
        <end position="482"/>
    </location>
</feature>
<keyword evidence="6 7" id="KW-0742">SOS response</keyword>
<dbReference type="PANTHER" id="PTHR30562:SF1">
    <property type="entry name" value="UVRABC SYSTEM PROTEIN C"/>
    <property type="match status" value="1"/>
</dbReference>
<dbReference type="SUPFAM" id="SSF46600">
    <property type="entry name" value="C-terminal UvrC-binding domain of UvrB"/>
    <property type="match status" value="1"/>
</dbReference>
<keyword evidence="3 7" id="KW-0228">DNA excision</keyword>
<dbReference type="GO" id="GO:0006289">
    <property type="term" value="P:nucleotide-excision repair"/>
    <property type="evidence" value="ECO:0007669"/>
    <property type="project" value="UniProtKB-UniRule"/>
</dbReference>
<dbReference type="PROSITE" id="PS50151">
    <property type="entry name" value="UVR"/>
    <property type="match status" value="1"/>
</dbReference>
<dbReference type="FunFam" id="3.40.1440.10:FF:000001">
    <property type="entry name" value="UvrABC system protein C"/>
    <property type="match status" value="1"/>
</dbReference>
<protein>
    <recommendedName>
        <fullName evidence="7">UvrABC system protein C</fullName>
        <shortName evidence="7">Protein UvrC</shortName>
    </recommendedName>
    <alternativeName>
        <fullName evidence="7">Excinuclease ABC subunit C</fullName>
    </alternativeName>
</protein>
<dbReference type="Pfam" id="PF22920">
    <property type="entry name" value="UvrC_RNaseH"/>
    <property type="match status" value="1"/>
</dbReference>
<evidence type="ECO:0000256" key="2">
    <source>
        <dbReference type="ARBA" id="ARBA00022763"/>
    </source>
</evidence>
<keyword evidence="2 7" id="KW-0227">DNA damage</keyword>
<evidence type="ECO:0000313" key="12">
    <source>
        <dbReference type="EMBL" id="PJZ72264.1"/>
    </source>
</evidence>
<dbReference type="CDD" id="cd10434">
    <property type="entry name" value="GIY-YIG_UvrC_Cho"/>
    <property type="match status" value="1"/>
</dbReference>
<dbReference type="Pfam" id="PF01541">
    <property type="entry name" value="GIY-YIG"/>
    <property type="match status" value="1"/>
</dbReference>
<name>A0A2M9ZJW4_9LEPT</name>
<dbReference type="NCBIfam" id="TIGR00194">
    <property type="entry name" value="uvrC"/>
    <property type="match status" value="1"/>
</dbReference>
<dbReference type="InterPro" id="IPR047296">
    <property type="entry name" value="GIY-YIG_UvrC_Cho"/>
</dbReference>
<dbReference type="Gene3D" id="1.10.150.20">
    <property type="entry name" value="5' to 3' exonuclease, C-terminal subdomain"/>
    <property type="match status" value="1"/>
</dbReference>
<dbReference type="AlphaFoldDB" id="A0A2M9ZJW4"/>
<dbReference type="GO" id="GO:0009380">
    <property type="term" value="C:excinuclease repair complex"/>
    <property type="evidence" value="ECO:0007669"/>
    <property type="project" value="InterPro"/>
</dbReference>
<comment type="caution">
    <text evidence="12">The sequence shown here is derived from an EMBL/GenBank/DDBJ whole genome shotgun (WGS) entry which is preliminary data.</text>
</comment>
<dbReference type="InterPro" id="IPR035901">
    <property type="entry name" value="GIY-YIG_endonuc_sf"/>
</dbReference>
<evidence type="ECO:0000259" key="8">
    <source>
        <dbReference type="PROSITE" id="PS50151"/>
    </source>
</evidence>
<dbReference type="HAMAP" id="MF_00203">
    <property type="entry name" value="UvrC"/>
    <property type="match status" value="1"/>
</dbReference>
<evidence type="ECO:0000313" key="13">
    <source>
        <dbReference type="Proteomes" id="UP000231962"/>
    </source>
</evidence>
<evidence type="ECO:0000313" key="11">
    <source>
        <dbReference type="EMBL" id="PJZ69439.1"/>
    </source>
</evidence>
<dbReference type="NCBIfam" id="NF001824">
    <property type="entry name" value="PRK00558.1-5"/>
    <property type="match status" value="1"/>
</dbReference>
<dbReference type="InterPro" id="IPR001943">
    <property type="entry name" value="UVR_dom"/>
</dbReference>
<dbReference type="InterPro" id="IPR000305">
    <property type="entry name" value="GIY-YIG_endonuc"/>
</dbReference>
<dbReference type="InterPro" id="IPR038476">
    <property type="entry name" value="UvrC_RNase_H_dom_sf"/>
</dbReference>
<evidence type="ECO:0000256" key="4">
    <source>
        <dbReference type="ARBA" id="ARBA00022881"/>
    </source>
</evidence>
<evidence type="ECO:0000256" key="5">
    <source>
        <dbReference type="ARBA" id="ARBA00023204"/>
    </source>
</evidence>
<dbReference type="InterPro" id="IPR001162">
    <property type="entry name" value="UvrC_RNase_H_dom"/>
</dbReference>
<dbReference type="Pfam" id="PF14520">
    <property type="entry name" value="HHH_5"/>
    <property type="match status" value="1"/>
</dbReference>
<accession>A0A2M9ZJW4</accession>
<dbReference type="EMBL" id="NPDY01000009">
    <property type="protein sequence ID" value="PJZ69439.1"/>
    <property type="molecule type" value="Genomic_DNA"/>
</dbReference>
<evidence type="ECO:0000256" key="1">
    <source>
        <dbReference type="ARBA" id="ARBA00022490"/>
    </source>
</evidence>
<organism evidence="12 14">
    <name type="scientific">Leptospira perolatii</name>
    <dbReference type="NCBI Taxonomy" id="2023191"/>
    <lineage>
        <taxon>Bacteria</taxon>
        <taxon>Pseudomonadati</taxon>
        <taxon>Spirochaetota</taxon>
        <taxon>Spirochaetia</taxon>
        <taxon>Leptospirales</taxon>
        <taxon>Leptospiraceae</taxon>
        <taxon>Leptospira</taxon>
    </lineage>
</organism>
<evidence type="ECO:0000259" key="10">
    <source>
        <dbReference type="PROSITE" id="PS50165"/>
    </source>
</evidence>
<dbReference type="GO" id="GO:0009432">
    <property type="term" value="P:SOS response"/>
    <property type="evidence" value="ECO:0007669"/>
    <property type="project" value="UniProtKB-UniRule"/>
</dbReference>
<keyword evidence="13" id="KW-1185">Reference proteome</keyword>
<dbReference type="InterPro" id="IPR004791">
    <property type="entry name" value="UvrC"/>
</dbReference>
<dbReference type="PANTHER" id="PTHR30562">
    <property type="entry name" value="UVRC/OXIDOREDUCTASE"/>
    <property type="match status" value="1"/>
</dbReference>
<dbReference type="SUPFAM" id="SSF82771">
    <property type="entry name" value="GIY-YIG endonuclease"/>
    <property type="match status" value="1"/>
</dbReference>
<dbReference type="Proteomes" id="UP000231990">
    <property type="component" value="Unassembled WGS sequence"/>
</dbReference>
<evidence type="ECO:0000256" key="3">
    <source>
        <dbReference type="ARBA" id="ARBA00022769"/>
    </source>
</evidence>
<dbReference type="PROSITE" id="PS50164">
    <property type="entry name" value="GIY_YIG"/>
    <property type="match status" value="1"/>
</dbReference>
<dbReference type="GO" id="GO:0003677">
    <property type="term" value="F:DNA binding"/>
    <property type="evidence" value="ECO:0007669"/>
    <property type="project" value="UniProtKB-UniRule"/>
</dbReference>
<dbReference type="Pfam" id="PF08459">
    <property type="entry name" value="UvrC_RNaseH_dom"/>
    <property type="match status" value="1"/>
</dbReference>
<comment type="subcellular location">
    <subcellularLocation>
        <location evidence="7">Cytoplasm</location>
    </subcellularLocation>
</comment>
<dbReference type="Gene3D" id="3.40.1440.10">
    <property type="entry name" value="GIY-YIG endonuclease"/>
    <property type="match status" value="1"/>
</dbReference>